<protein>
    <submittedName>
        <fullName evidence="2">Uncharacterized protein</fullName>
    </submittedName>
</protein>
<comment type="caution">
    <text evidence="2">The sequence shown here is derived from an EMBL/GenBank/DDBJ whole genome shotgun (WGS) entry which is preliminary data.</text>
</comment>
<dbReference type="EMBL" id="BMEX01000003">
    <property type="protein sequence ID" value="GGA38834.1"/>
    <property type="molecule type" value="Genomic_DNA"/>
</dbReference>
<feature type="transmembrane region" description="Helical" evidence="1">
    <location>
        <begin position="6"/>
        <end position="23"/>
    </location>
</feature>
<proteinExistence type="predicted"/>
<feature type="transmembrane region" description="Helical" evidence="1">
    <location>
        <begin position="30"/>
        <end position="51"/>
    </location>
</feature>
<accession>A0ABQ1G8K2</accession>
<dbReference type="Proteomes" id="UP000617979">
    <property type="component" value="Unassembled WGS sequence"/>
</dbReference>
<evidence type="ECO:0000256" key="1">
    <source>
        <dbReference type="SAM" id="Phobius"/>
    </source>
</evidence>
<sequence length="55" mass="6196">MIDLDAMISIVLLLIANFTISWTRQLGTGWIRILLSVFAVLLLVPAFLFGFRALM</sequence>
<evidence type="ECO:0000313" key="3">
    <source>
        <dbReference type="Proteomes" id="UP000617979"/>
    </source>
</evidence>
<organism evidence="2 3">
    <name type="scientific">Kroppenstedtia guangzhouensis</name>
    <dbReference type="NCBI Taxonomy" id="1274356"/>
    <lineage>
        <taxon>Bacteria</taxon>
        <taxon>Bacillati</taxon>
        <taxon>Bacillota</taxon>
        <taxon>Bacilli</taxon>
        <taxon>Bacillales</taxon>
        <taxon>Thermoactinomycetaceae</taxon>
        <taxon>Kroppenstedtia</taxon>
    </lineage>
</organism>
<keyword evidence="1" id="KW-0812">Transmembrane</keyword>
<keyword evidence="1" id="KW-1133">Transmembrane helix</keyword>
<name>A0ABQ1G8K2_9BACL</name>
<gene>
    <name evidence="2" type="ORF">GCM10007416_09750</name>
</gene>
<keyword evidence="1" id="KW-0472">Membrane</keyword>
<reference evidence="3" key="1">
    <citation type="journal article" date="2019" name="Int. J. Syst. Evol. Microbiol.">
        <title>The Global Catalogue of Microorganisms (GCM) 10K type strain sequencing project: providing services to taxonomists for standard genome sequencing and annotation.</title>
        <authorList>
            <consortium name="The Broad Institute Genomics Platform"/>
            <consortium name="The Broad Institute Genome Sequencing Center for Infectious Disease"/>
            <person name="Wu L."/>
            <person name="Ma J."/>
        </authorList>
    </citation>
    <scope>NUCLEOTIDE SEQUENCE [LARGE SCALE GENOMIC DNA]</scope>
    <source>
        <strain evidence="3">CGMCC 1.12404</strain>
    </source>
</reference>
<keyword evidence="3" id="KW-1185">Reference proteome</keyword>
<evidence type="ECO:0000313" key="2">
    <source>
        <dbReference type="EMBL" id="GGA38834.1"/>
    </source>
</evidence>